<feature type="transmembrane region" description="Helical" evidence="1">
    <location>
        <begin position="61"/>
        <end position="79"/>
    </location>
</feature>
<sequence>MPWSSGESRELEKSSSVRRCSPLTRRRAFTTCIGFVFISLVLFLGARWGENLGLSYGASRLAWQLPLAGCLTLVLPALIRMRIPMAWSLPLVLAAGSCWTAWVAWDHAGEPVPNTCGALGELIGTCDFTVYPWWLAVLFMSVLTLKCLLLAWSVYEDSITVIEVDRSHTR</sequence>
<evidence type="ECO:0000313" key="2">
    <source>
        <dbReference type="EMBL" id="TQD41135.1"/>
    </source>
</evidence>
<accession>A0A508A2I6</accession>
<evidence type="ECO:0000256" key="1">
    <source>
        <dbReference type="SAM" id="Phobius"/>
    </source>
</evidence>
<evidence type="ECO:0000313" key="3">
    <source>
        <dbReference type="Proteomes" id="UP000319010"/>
    </source>
</evidence>
<dbReference type="AlphaFoldDB" id="A0A508A2I6"/>
<name>A0A508A2I6_9ACTO</name>
<gene>
    <name evidence="2" type="ORF">FK256_14100</name>
</gene>
<keyword evidence="1" id="KW-1133">Transmembrane helix</keyword>
<comment type="caution">
    <text evidence="2">The sequence shown here is derived from an EMBL/GenBank/DDBJ whole genome shotgun (WGS) entry which is preliminary data.</text>
</comment>
<dbReference type="RefSeq" id="WP_150387411.1">
    <property type="nucleotide sequence ID" value="NZ_VXKM01000026.1"/>
</dbReference>
<reference evidence="2 3" key="1">
    <citation type="submission" date="2019-06" db="EMBL/GenBank/DDBJ databases">
        <title>Draft genome sequence of Actinomyces johnsonii CCUG 34287T.</title>
        <authorList>
            <person name="Salva-Serra F."/>
            <person name="Cardew S."/>
            <person name="Moore E."/>
        </authorList>
    </citation>
    <scope>NUCLEOTIDE SEQUENCE [LARGE SCALE GENOMIC DNA]</scope>
    <source>
        <strain evidence="2 3">CCUG 34287</strain>
    </source>
</reference>
<keyword evidence="1" id="KW-0812">Transmembrane</keyword>
<proteinExistence type="predicted"/>
<feature type="transmembrane region" description="Helical" evidence="1">
    <location>
        <begin position="131"/>
        <end position="152"/>
    </location>
</feature>
<dbReference type="EMBL" id="VICB01000035">
    <property type="protein sequence ID" value="TQD41135.1"/>
    <property type="molecule type" value="Genomic_DNA"/>
</dbReference>
<feature type="transmembrane region" description="Helical" evidence="1">
    <location>
        <begin position="28"/>
        <end position="49"/>
    </location>
</feature>
<feature type="transmembrane region" description="Helical" evidence="1">
    <location>
        <begin position="86"/>
        <end position="105"/>
    </location>
</feature>
<dbReference type="Proteomes" id="UP000319010">
    <property type="component" value="Unassembled WGS sequence"/>
</dbReference>
<keyword evidence="1" id="KW-0472">Membrane</keyword>
<organism evidence="2 3">
    <name type="scientific">Actinomyces johnsonii</name>
    <dbReference type="NCBI Taxonomy" id="544581"/>
    <lineage>
        <taxon>Bacteria</taxon>
        <taxon>Bacillati</taxon>
        <taxon>Actinomycetota</taxon>
        <taxon>Actinomycetes</taxon>
        <taxon>Actinomycetales</taxon>
        <taxon>Actinomycetaceae</taxon>
        <taxon>Actinomyces</taxon>
    </lineage>
</organism>
<protein>
    <submittedName>
        <fullName evidence="2">Uncharacterized protein</fullName>
    </submittedName>
</protein>